<feature type="transmembrane region" description="Helical" evidence="8">
    <location>
        <begin position="287"/>
        <end position="306"/>
    </location>
</feature>
<evidence type="ECO:0000256" key="7">
    <source>
        <dbReference type="ARBA" id="ARBA00024033"/>
    </source>
</evidence>
<evidence type="ECO:0008006" key="11">
    <source>
        <dbReference type="Google" id="ProtNLM"/>
    </source>
</evidence>
<feature type="transmembrane region" description="Helical" evidence="8">
    <location>
        <begin position="71"/>
        <end position="90"/>
    </location>
</feature>
<feature type="transmembrane region" description="Helical" evidence="8">
    <location>
        <begin position="356"/>
        <end position="376"/>
    </location>
</feature>
<dbReference type="Pfam" id="PF09594">
    <property type="entry name" value="GT87"/>
    <property type="match status" value="1"/>
</dbReference>
<evidence type="ECO:0000256" key="8">
    <source>
        <dbReference type="SAM" id="Phobius"/>
    </source>
</evidence>
<evidence type="ECO:0000256" key="5">
    <source>
        <dbReference type="ARBA" id="ARBA00022989"/>
    </source>
</evidence>
<keyword evidence="4 8" id="KW-0812">Transmembrane</keyword>
<dbReference type="GO" id="GO:0005886">
    <property type="term" value="C:plasma membrane"/>
    <property type="evidence" value="ECO:0007669"/>
    <property type="project" value="UniProtKB-SubCell"/>
</dbReference>
<reference evidence="9 10" key="1">
    <citation type="submission" date="2019-09" db="EMBL/GenBank/DDBJ databases">
        <title>Genome sequence of Clostridium sp. EA1.</title>
        <authorList>
            <person name="Poehlein A."/>
            <person name="Bengelsdorf F.R."/>
            <person name="Daniel R."/>
        </authorList>
    </citation>
    <scope>NUCLEOTIDE SEQUENCE [LARGE SCALE GENOMIC DNA]</scope>
    <source>
        <strain evidence="9 10">EA1</strain>
    </source>
</reference>
<name>A0A6N8I2Q9_9FIRM</name>
<dbReference type="Proteomes" id="UP000469440">
    <property type="component" value="Unassembled WGS sequence"/>
</dbReference>
<keyword evidence="5 8" id="KW-1133">Transmembrane helix</keyword>
<feature type="transmembrane region" description="Helical" evidence="8">
    <location>
        <begin position="328"/>
        <end position="349"/>
    </location>
</feature>
<dbReference type="InterPro" id="IPR018584">
    <property type="entry name" value="GT87"/>
</dbReference>
<evidence type="ECO:0000256" key="4">
    <source>
        <dbReference type="ARBA" id="ARBA00022692"/>
    </source>
</evidence>
<evidence type="ECO:0000256" key="3">
    <source>
        <dbReference type="ARBA" id="ARBA00022679"/>
    </source>
</evidence>
<keyword evidence="2" id="KW-1003">Cell membrane</keyword>
<gene>
    <name evidence="9" type="ORF">CAFE_29500</name>
</gene>
<feature type="transmembrane region" description="Helical" evidence="8">
    <location>
        <begin position="16"/>
        <end position="37"/>
    </location>
</feature>
<feature type="transmembrane region" description="Helical" evidence="8">
    <location>
        <begin position="256"/>
        <end position="275"/>
    </location>
</feature>
<sequence>MSKRKAFVNFVKAENIFFMVAVTVLAMAVRLRFFGYISSDYRQFLSGWFELLRQNGGLSAVGINFGDYTPAYYYLLALLTYLPFSGLHLIKALSCAGDVAAAYYVFRIVDRKYGEFWGEIAYAVTLFLPSVILNSAVWAQCDSIYTAALLACICYLMEDRQYLAVTAFSIALAFKLQAVFLAPFLFVLLLKGRIKARCLLIPPLVYVISILPAAVMGRNFWELLTVYFRQSQEYNELTMNLPNLFTWFPADAPESVGRAAVLAAGALVLFTFAYLCAQKFRITDEMLVSLALFYVMLLPYFLPFMHERYWYPADLLSLVFAFYFPEKFYVPVITVMSSVYAYSRFLFGFRFISMKLFSVLMLFNLIWVAIHIIYRIRDGSDWKVMRRGWTD</sequence>
<comment type="similarity">
    <text evidence="7">Belongs to the glycosyltransferase 87 family.</text>
</comment>
<feature type="transmembrane region" description="Helical" evidence="8">
    <location>
        <begin position="165"/>
        <end position="190"/>
    </location>
</feature>
<organism evidence="9 10">
    <name type="scientific">Caproicibacter fermentans</name>
    <dbReference type="NCBI Taxonomy" id="2576756"/>
    <lineage>
        <taxon>Bacteria</taxon>
        <taxon>Bacillati</taxon>
        <taxon>Bacillota</taxon>
        <taxon>Clostridia</taxon>
        <taxon>Eubacteriales</taxon>
        <taxon>Acutalibacteraceae</taxon>
        <taxon>Caproicibacter</taxon>
    </lineage>
</organism>
<comment type="subcellular location">
    <subcellularLocation>
        <location evidence="1">Cell membrane</location>
        <topology evidence="1">Multi-pass membrane protein</topology>
    </subcellularLocation>
</comment>
<dbReference type="AlphaFoldDB" id="A0A6N8I2Q9"/>
<dbReference type="EMBL" id="VWXL01000084">
    <property type="protein sequence ID" value="MVB12218.1"/>
    <property type="molecule type" value="Genomic_DNA"/>
</dbReference>
<dbReference type="GO" id="GO:0016758">
    <property type="term" value="F:hexosyltransferase activity"/>
    <property type="evidence" value="ECO:0007669"/>
    <property type="project" value="InterPro"/>
</dbReference>
<proteinExistence type="inferred from homology"/>
<evidence type="ECO:0000256" key="2">
    <source>
        <dbReference type="ARBA" id="ARBA00022475"/>
    </source>
</evidence>
<feature type="transmembrane region" description="Helical" evidence="8">
    <location>
        <begin position="120"/>
        <end position="139"/>
    </location>
</feature>
<protein>
    <recommendedName>
        <fullName evidence="11">DUF2029 domain-containing protein</fullName>
    </recommendedName>
</protein>
<keyword evidence="3" id="KW-0808">Transferase</keyword>
<keyword evidence="6 8" id="KW-0472">Membrane</keyword>
<feature type="transmembrane region" description="Helical" evidence="8">
    <location>
        <begin position="199"/>
        <end position="221"/>
    </location>
</feature>
<keyword evidence="10" id="KW-1185">Reference proteome</keyword>
<evidence type="ECO:0000313" key="10">
    <source>
        <dbReference type="Proteomes" id="UP000469440"/>
    </source>
</evidence>
<comment type="caution">
    <text evidence="9">The sequence shown here is derived from an EMBL/GenBank/DDBJ whole genome shotgun (WGS) entry which is preliminary data.</text>
</comment>
<evidence type="ECO:0000256" key="6">
    <source>
        <dbReference type="ARBA" id="ARBA00023136"/>
    </source>
</evidence>
<accession>A0A6N8I2Q9</accession>
<evidence type="ECO:0000313" key="9">
    <source>
        <dbReference type="EMBL" id="MVB12218.1"/>
    </source>
</evidence>
<evidence type="ECO:0000256" key="1">
    <source>
        <dbReference type="ARBA" id="ARBA00004651"/>
    </source>
</evidence>